<name>A0ABN3BVY8_9ACTN</name>
<dbReference type="PROSITE" id="PS01117">
    <property type="entry name" value="HTH_MARR_1"/>
    <property type="match status" value="1"/>
</dbReference>
<gene>
    <name evidence="5" type="ORF">GCM10009787_52970</name>
</gene>
<dbReference type="EMBL" id="BAAAOQ010000018">
    <property type="protein sequence ID" value="GAA2200757.1"/>
    <property type="molecule type" value="Genomic_DNA"/>
</dbReference>
<organism evidence="5 6">
    <name type="scientific">Streptomyces bangladeshensis</name>
    <dbReference type="NCBI Taxonomy" id="295352"/>
    <lineage>
        <taxon>Bacteria</taxon>
        <taxon>Bacillati</taxon>
        <taxon>Actinomycetota</taxon>
        <taxon>Actinomycetes</taxon>
        <taxon>Kitasatosporales</taxon>
        <taxon>Streptomycetaceae</taxon>
        <taxon>Streptomyces</taxon>
    </lineage>
</organism>
<evidence type="ECO:0000256" key="3">
    <source>
        <dbReference type="ARBA" id="ARBA00023163"/>
    </source>
</evidence>
<dbReference type="Proteomes" id="UP001501391">
    <property type="component" value="Unassembled WGS sequence"/>
</dbReference>
<dbReference type="PANTHER" id="PTHR33164">
    <property type="entry name" value="TRANSCRIPTIONAL REGULATOR, MARR FAMILY"/>
    <property type="match status" value="1"/>
</dbReference>
<comment type="caution">
    <text evidence="5">The sequence shown here is derived from an EMBL/GenBank/DDBJ whole genome shotgun (WGS) entry which is preliminary data.</text>
</comment>
<dbReference type="InterPro" id="IPR036388">
    <property type="entry name" value="WH-like_DNA-bd_sf"/>
</dbReference>
<dbReference type="Pfam" id="PF01047">
    <property type="entry name" value="MarR"/>
    <property type="match status" value="1"/>
</dbReference>
<dbReference type="PANTHER" id="PTHR33164:SF99">
    <property type="entry name" value="MARR FAMILY REGULATORY PROTEIN"/>
    <property type="match status" value="1"/>
</dbReference>
<evidence type="ECO:0000313" key="6">
    <source>
        <dbReference type="Proteomes" id="UP001501391"/>
    </source>
</evidence>
<feature type="domain" description="HTH marR-type" evidence="4">
    <location>
        <begin position="12"/>
        <end position="148"/>
    </location>
</feature>
<evidence type="ECO:0000256" key="1">
    <source>
        <dbReference type="ARBA" id="ARBA00023015"/>
    </source>
</evidence>
<reference evidence="5 6" key="1">
    <citation type="journal article" date="2019" name="Int. J. Syst. Evol. Microbiol.">
        <title>The Global Catalogue of Microorganisms (GCM) 10K type strain sequencing project: providing services to taxonomists for standard genome sequencing and annotation.</title>
        <authorList>
            <consortium name="The Broad Institute Genomics Platform"/>
            <consortium name="The Broad Institute Genome Sequencing Center for Infectious Disease"/>
            <person name="Wu L."/>
            <person name="Ma J."/>
        </authorList>
    </citation>
    <scope>NUCLEOTIDE SEQUENCE [LARGE SCALE GENOMIC DNA]</scope>
    <source>
        <strain evidence="5 6">JCM 14924</strain>
    </source>
</reference>
<dbReference type="SMART" id="SM00347">
    <property type="entry name" value="HTH_MARR"/>
    <property type="match status" value="1"/>
</dbReference>
<sequence>METWGPGSGRDEIALWRQLTRLMEQVNATAGRRLTRSHGVSMNELLLLLSLAEQRDGTLRMSDLVKGLGANQPAVSRMVARLEDADWVVRRSALDDKRGVDVQVTSTGRQLAEVAQLTLRKALAEALDAAALNDSTASLVARLRYAPAVPMD</sequence>
<dbReference type="InterPro" id="IPR023187">
    <property type="entry name" value="Tscrpt_reg_MarR-type_CS"/>
</dbReference>
<evidence type="ECO:0000313" key="5">
    <source>
        <dbReference type="EMBL" id="GAA2200757.1"/>
    </source>
</evidence>
<evidence type="ECO:0000259" key="4">
    <source>
        <dbReference type="PROSITE" id="PS50995"/>
    </source>
</evidence>
<dbReference type="RefSeq" id="WP_094373390.1">
    <property type="nucleotide sequence ID" value="NZ_BAAAOQ010000018.1"/>
</dbReference>
<dbReference type="PRINTS" id="PR00598">
    <property type="entry name" value="HTHMARR"/>
</dbReference>
<keyword evidence="1" id="KW-0805">Transcription regulation</keyword>
<dbReference type="PROSITE" id="PS50995">
    <property type="entry name" value="HTH_MARR_2"/>
    <property type="match status" value="1"/>
</dbReference>
<dbReference type="InterPro" id="IPR036390">
    <property type="entry name" value="WH_DNA-bd_sf"/>
</dbReference>
<dbReference type="Gene3D" id="1.10.10.10">
    <property type="entry name" value="Winged helix-like DNA-binding domain superfamily/Winged helix DNA-binding domain"/>
    <property type="match status" value="1"/>
</dbReference>
<dbReference type="InterPro" id="IPR039422">
    <property type="entry name" value="MarR/SlyA-like"/>
</dbReference>
<dbReference type="SUPFAM" id="SSF46785">
    <property type="entry name" value="Winged helix' DNA-binding domain"/>
    <property type="match status" value="1"/>
</dbReference>
<proteinExistence type="predicted"/>
<evidence type="ECO:0000256" key="2">
    <source>
        <dbReference type="ARBA" id="ARBA00023125"/>
    </source>
</evidence>
<accession>A0ABN3BVY8</accession>
<dbReference type="InterPro" id="IPR000835">
    <property type="entry name" value="HTH_MarR-typ"/>
</dbReference>
<keyword evidence="3" id="KW-0804">Transcription</keyword>
<keyword evidence="6" id="KW-1185">Reference proteome</keyword>
<protein>
    <recommendedName>
        <fullName evidence="4">HTH marR-type domain-containing protein</fullName>
    </recommendedName>
</protein>
<keyword evidence="2" id="KW-0238">DNA-binding</keyword>